<dbReference type="EMBL" id="FPHM01000213">
    <property type="protein sequence ID" value="SFV71220.1"/>
    <property type="molecule type" value="Genomic_DNA"/>
</dbReference>
<proteinExistence type="predicted"/>
<evidence type="ECO:0008006" key="2">
    <source>
        <dbReference type="Google" id="ProtNLM"/>
    </source>
</evidence>
<protein>
    <recommendedName>
        <fullName evidence="2">Addiction module toxin RelE</fullName>
    </recommendedName>
</protein>
<reference evidence="1" key="1">
    <citation type="submission" date="2016-10" db="EMBL/GenBank/DDBJ databases">
        <authorList>
            <person name="de Groot N.N."/>
        </authorList>
    </citation>
    <scope>NUCLEOTIDE SEQUENCE</scope>
</reference>
<sequence length="112" mass="13209">MKLQVIEKPHYQKSYKKLSKHYKHITSDIDKFLDAISSKDDLGIELKSNVFKVRIKNSDKNKGKSAGYRLISYIKIIKNELHLLYIYDKSKIINLKEEDIDKLVLEQIDLNE</sequence>
<dbReference type="AlphaFoldDB" id="A0A1W1CZD2"/>
<gene>
    <name evidence="1" type="ORF">MNB_SV-13-1728</name>
</gene>
<evidence type="ECO:0000313" key="1">
    <source>
        <dbReference type="EMBL" id="SFV71220.1"/>
    </source>
</evidence>
<organism evidence="1">
    <name type="scientific">hydrothermal vent metagenome</name>
    <dbReference type="NCBI Taxonomy" id="652676"/>
    <lineage>
        <taxon>unclassified sequences</taxon>
        <taxon>metagenomes</taxon>
        <taxon>ecological metagenomes</taxon>
    </lineage>
</organism>
<name>A0A1W1CZD2_9ZZZZ</name>
<accession>A0A1W1CZD2</accession>